<dbReference type="EMBL" id="UOFV01000075">
    <property type="protein sequence ID" value="VAW95977.1"/>
    <property type="molecule type" value="Genomic_DNA"/>
</dbReference>
<feature type="domain" description="Sulfotransferase" evidence="3">
    <location>
        <begin position="14"/>
        <end position="129"/>
    </location>
</feature>
<comment type="similarity">
    <text evidence="1">Belongs to the sulfotransferase 1 family.</text>
</comment>
<evidence type="ECO:0000313" key="4">
    <source>
        <dbReference type="EMBL" id="VAW95977.1"/>
    </source>
</evidence>
<evidence type="ECO:0000259" key="3">
    <source>
        <dbReference type="Pfam" id="PF00685"/>
    </source>
</evidence>
<dbReference type="PANTHER" id="PTHR11783">
    <property type="entry name" value="SULFOTRANSFERASE SULT"/>
    <property type="match status" value="1"/>
</dbReference>
<accession>A0A3B1A8P6</accession>
<dbReference type="Pfam" id="PF00685">
    <property type="entry name" value="Sulfotransfer_1"/>
    <property type="match status" value="1"/>
</dbReference>
<organism evidence="4">
    <name type="scientific">hydrothermal vent metagenome</name>
    <dbReference type="NCBI Taxonomy" id="652676"/>
    <lineage>
        <taxon>unclassified sequences</taxon>
        <taxon>metagenomes</taxon>
        <taxon>ecological metagenomes</taxon>
    </lineage>
</organism>
<name>A0A3B1A8P6_9ZZZZ</name>
<proteinExistence type="inferred from homology"/>
<dbReference type="GO" id="GO:0008146">
    <property type="term" value="F:sulfotransferase activity"/>
    <property type="evidence" value="ECO:0007669"/>
    <property type="project" value="InterPro"/>
</dbReference>
<keyword evidence="2" id="KW-0808">Transferase</keyword>
<dbReference type="SUPFAM" id="SSF52540">
    <property type="entry name" value="P-loop containing nucleoside triphosphate hydrolases"/>
    <property type="match status" value="1"/>
</dbReference>
<dbReference type="InterPro" id="IPR000863">
    <property type="entry name" value="Sulfotransferase_dom"/>
</dbReference>
<dbReference type="InterPro" id="IPR027417">
    <property type="entry name" value="P-loop_NTPase"/>
</dbReference>
<reference evidence="4" key="1">
    <citation type="submission" date="2018-06" db="EMBL/GenBank/DDBJ databases">
        <authorList>
            <person name="Zhirakovskaya E."/>
        </authorList>
    </citation>
    <scope>NUCLEOTIDE SEQUENCE</scope>
</reference>
<dbReference type="AlphaFoldDB" id="A0A3B1A8P6"/>
<evidence type="ECO:0000256" key="1">
    <source>
        <dbReference type="ARBA" id="ARBA00005771"/>
    </source>
</evidence>
<gene>
    <name evidence="4" type="ORF">MNBD_GAMMA19-268</name>
</gene>
<dbReference type="Gene3D" id="3.40.50.300">
    <property type="entry name" value="P-loop containing nucleotide triphosphate hydrolases"/>
    <property type="match status" value="1"/>
</dbReference>
<protein>
    <recommendedName>
        <fullName evidence="3">Sulfotransferase domain-containing protein</fullName>
    </recommendedName>
</protein>
<sequence length="148" mass="17627">MSQSWFEWETQGYPYWSHLNHAQSWWSFRKLPNILLVHFEDLLNDTEGEIKRIASFLDITIDEKQLPGIKQRTRFEEISKNMDKILPEMNMVLRDGPSDYMYKYGSGLWRDFLDDKDLELYQTAVKKALSPDCARWLEQGRMASDIDL</sequence>
<evidence type="ECO:0000256" key="2">
    <source>
        <dbReference type="ARBA" id="ARBA00022679"/>
    </source>
</evidence>